<evidence type="ECO:0000313" key="2">
    <source>
        <dbReference type="Proteomes" id="UP000599391"/>
    </source>
</evidence>
<dbReference type="AlphaFoldDB" id="A0A8J7L564"/>
<dbReference type="EMBL" id="JAECZB010000096">
    <property type="protein sequence ID" value="MBH8555521.1"/>
    <property type="molecule type" value="Genomic_DNA"/>
</dbReference>
<gene>
    <name evidence="1" type="ORF">I8751_24890</name>
</gene>
<accession>A0A8J7L564</accession>
<sequence>MLSHEPVLAEQTKTWKFLELWIDPVLFPPKILMLVGDQDGTCRIFNPASDYKLVVAHSNYQAAQEWLLEDEYERIQGQLLAEEVL</sequence>
<keyword evidence="2" id="KW-1185">Reference proteome</keyword>
<reference evidence="1 2" key="1">
    <citation type="journal article" date="2021" name="Int. J. Syst. Evol. Microbiol.">
        <title>Amazonocrinis nigriterrae gen. nov., sp. nov., Atlanticothrix silvestris gen. nov., sp. nov. and Dendronalium phyllosphericum gen. nov., sp. nov., nostocacean cyanobacteria from Brazilian environments.</title>
        <authorList>
            <person name="Alvarenga D.O."/>
            <person name="Andreote A.P.D."/>
            <person name="Branco L.H.Z."/>
            <person name="Delbaje E."/>
            <person name="Cruz R.B."/>
            <person name="Varani A.M."/>
            <person name="Fiore M.F."/>
        </authorList>
    </citation>
    <scope>NUCLEOTIDE SEQUENCE [LARGE SCALE GENOMIC DNA]</scope>
    <source>
        <strain evidence="1 2">CENA357</strain>
    </source>
</reference>
<comment type="caution">
    <text evidence="1">The sequence shown here is derived from an EMBL/GenBank/DDBJ whole genome shotgun (WGS) entry which is preliminary data.</text>
</comment>
<proteinExistence type="predicted"/>
<protein>
    <submittedName>
        <fullName evidence="1">Uncharacterized protein</fullName>
    </submittedName>
</protein>
<name>A0A8J7L564_9CYAN</name>
<organism evidence="1 2">
    <name type="scientific">Atlanticothrix silvestris CENA357</name>
    <dbReference type="NCBI Taxonomy" id="1725252"/>
    <lineage>
        <taxon>Bacteria</taxon>
        <taxon>Bacillati</taxon>
        <taxon>Cyanobacteriota</taxon>
        <taxon>Cyanophyceae</taxon>
        <taxon>Nostocales</taxon>
        <taxon>Nodulariaceae</taxon>
        <taxon>Atlanticothrix</taxon>
        <taxon>Atlanticothrix silvestris</taxon>
    </lineage>
</organism>
<dbReference type="RefSeq" id="WP_214441736.1">
    <property type="nucleotide sequence ID" value="NZ_JAECZB010000096.1"/>
</dbReference>
<evidence type="ECO:0000313" key="1">
    <source>
        <dbReference type="EMBL" id="MBH8555521.1"/>
    </source>
</evidence>
<dbReference type="Proteomes" id="UP000599391">
    <property type="component" value="Unassembled WGS sequence"/>
</dbReference>